<dbReference type="Gene3D" id="2.40.400.10">
    <property type="entry name" value="Acetoacetate decarboxylase-like"/>
    <property type="match status" value="1"/>
</dbReference>
<keyword evidence="3" id="KW-0274">FAD</keyword>
<dbReference type="SUPFAM" id="SSF54373">
    <property type="entry name" value="FAD-linked reductases, C-terminal domain"/>
    <property type="match status" value="1"/>
</dbReference>
<protein>
    <submittedName>
        <fullName evidence="9">FAD/NAD(P)-binding domain-containing protein</fullName>
    </submittedName>
</protein>
<dbReference type="GO" id="GO:0071949">
    <property type="term" value="F:FAD binding"/>
    <property type="evidence" value="ECO:0007669"/>
    <property type="project" value="InterPro"/>
</dbReference>
<feature type="compositionally biased region" description="Pro residues" evidence="6">
    <location>
        <begin position="634"/>
        <end position="648"/>
    </location>
</feature>
<dbReference type="GO" id="GO:0016829">
    <property type="term" value="F:lyase activity"/>
    <property type="evidence" value="ECO:0007669"/>
    <property type="project" value="InterPro"/>
</dbReference>
<dbReference type="Proteomes" id="UP000310421">
    <property type="component" value="Unassembled WGS sequence"/>
</dbReference>
<keyword evidence="7" id="KW-0812">Transmembrane</keyword>
<accession>A0A4S8ZPY7</accession>
<feature type="region of interest" description="Disordered" evidence="6">
    <location>
        <begin position="681"/>
        <end position="708"/>
    </location>
</feature>
<proteinExistence type="inferred from homology"/>
<dbReference type="InterPro" id="IPR002938">
    <property type="entry name" value="FAD-bd"/>
</dbReference>
<comment type="similarity">
    <text evidence="1">Belongs to the paxM FAD-dependent monooxygenase family.</text>
</comment>
<keyword evidence="7" id="KW-0472">Membrane</keyword>
<dbReference type="InterPro" id="IPR036188">
    <property type="entry name" value="FAD/NAD-bd_sf"/>
</dbReference>
<evidence type="ECO:0000256" key="1">
    <source>
        <dbReference type="ARBA" id="ARBA00007992"/>
    </source>
</evidence>
<dbReference type="Pfam" id="PF06314">
    <property type="entry name" value="ADC"/>
    <property type="match status" value="1"/>
</dbReference>
<keyword evidence="4" id="KW-0560">Oxidoreductase</keyword>
<feature type="compositionally biased region" description="Low complexity" evidence="6">
    <location>
        <begin position="686"/>
        <end position="703"/>
    </location>
</feature>
<keyword evidence="5" id="KW-0503">Monooxygenase</keyword>
<dbReference type="EMBL" id="QZAN01000001">
    <property type="protein sequence ID" value="THW68153.1"/>
    <property type="molecule type" value="Genomic_DNA"/>
</dbReference>
<sequence length="753" mass="82867">MFKKAIHSLTMALNVLIVGAGIGGLIRSDDRMQMAAIALREQGHDVTLLESSRFSNETGAAIHMAPNANGLLKRYGVDIEKVGANECSRIAQYHAESGKALFQVDLTMPNKQWQHKWLLVHRAHLHNALRERAIGKEGKGKPATLRLASKVASVDPEKAEVTLESGEKVSGDVLLGADGVHSLCRQALVLDNAEKYTPFDCGHSAYRFLVPKEEVMADPVCREFVEQEGMLCMIVGEDRRVVVYPCVENKLMNFLMIHPSSESRSDDAGWNQKGDKKRMLESGASLAPQVRALLEKAPEESLKVWTLLDMEVLPTWIHGSMALLGDAAHPFLPHQAQGGGQAMEDAVSLAAILPFGTPKEDIPERLRLYEQCRRERANKIQDGTRLSGTSQKDLAKMGKKYDGQYSFLHGCDSPFTDICVIAFAFTNYNFGHDEWDFSKNALNKHLLSKQPYRFRQPVSFGPSPGPRQPLNALPDVHSMAKQNQTVASIRFKTSRTYLQNLFPSSSFSFMSAATVVEASIVCCSLRNMTWLGNTGYDHCGLYIHGVKYTKKDGEILQGTFLPILFENLTDPIITGREEIAAPKWGCDIDVSTSGDSRSVRMSWRGTTFAELEWSGLQAKPQTNGVNGVNGTHAGPPPGRPGPPGPPMPKIEDNGMFMYRYVPAVGEPGKADAEYAVFDEYEKKDPSSAASQQDTQDQTTKSATIKFSPGDWNSLPTIHHIAQGLADVPIYGIVEATVKEVPSVGDVRGARRIE</sequence>
<evidence type="ECO:0000256" key="2">
    <source>
        <dbReference type="ARBA" id="ARBA00022630"/>
    </source>
</evidence>
<dbReference type="InterPro" id="IPR023375">
    <property type="entry name" value="ADC_dom_sf"/>
</dbReference>
<evidence type="ECO:0000256" key="4">
    <source>
        <dbReference type="ARBA" id="ARBA00023002"/>
    </source>
</evidence>
<evidence type="ECO:0000256" key="5">
    <source>
        <dbReference type="ARBA" id="ARBA00023033"/>
    </source>
</evidence>
<dbReference type="PRINTS" id="PR00420">
    <property type="entry name" value="RNGMNOXGNASE"/>
</dbReference>
<evidence type="ECO:0000313" key="9">
    <source>
        <dbReference type="EMBL" id="THW68153.1"/>
    </source>
</evidence>
<dbReference type="PANTHER" id="PTHR13789">
    <property type="entry name" value="MONOOXYGENASE"/>
    <property type="match status" value="1"/>
</dbReference>
<evidence type="ECO:0000256" key="7">
    <source>
        <dbReference type="SAM" id="Phobius"/>
    </source>
</evidence>
<reference evidence="9 10" key="1">
    <citation type="submission" date="2018-10" db="EMBL/GenBank/DDBJ databases">
        <title>Fifty Aureobasidium pullulans genomes reveal a recombining polyextremotolerant generalist.</title>
        <authorList>
            <person name="Gostincar C."/>
            <person name="Turk M."/>
            <person name="Zajc J."/>
            <person name="Gunde-Cimerman N."/>
        </authorList>
    </citation>
    <scope>NUCLEOTIDE SEQUENCE [LARGE SCALE GENOMIC DNA]</scope>
    <source>
        <strain evidence="9 10">EXF-10751</strain>
    </source>
</reference>
<dbReference type="SUPFAM" id="SSF160104">
    <property type="entry name" value="Acetoacetate decarboxylase-like"/>
    <property type="match status" value="1"/>
</dbReference>
<dbReference type="Pfam" id="PF01494">
    <property type="entry name" value="FAD_binding_3"/>
    <property type="match status" value="1"/>
</dbReference>
<keyword evidence="7" id="KW-1133">Transmembrane helix</keyword>
<evidence type="ECO:0000256" key="6">
    <source>
        <dbReference type="SAM" id="MobiDB-lite"/>
    </source>
</evidence>
<organism evidence="9 10">
    <name type="scientific">Aureobasidium pullulans</name>
    <name type="common">Black yeast</name>
    <name type="synonym">Pullularia pullulans</name>
    <dbReference type="NCBI Taxonomy" id="5580"/>
    <lineage>
        <taxon>Eukaryota</taxon>
        <taxon>Fungi</taxon>
        <taxon>Dikarya</taxon>
        <taxon>Ascomycota</taxon>
        <taxon>Pezizomycotina</taxon>
        <taxon>Dothideomycetes</taxon>
        <taxon>Dothideomycetidae</taxon>
        <taxon>Dothideales</taxon>
        <taxon>Saccotheciaceae</taxon>
        <taxon>Aureobasidium</taxon>
    </lineage>
</organism>
<feature type="domain" description="FAD-binding" evidence="8">
    <location>
        <begin position="14"/>
        <end position="382"/>
    </location>
</feature>
<dbReference type="Gene3D" id="3.50.50.60">
    <property type="entry name" value="FAD/NAD(P)-binding domain"/>
    <property type="match status" value="1"/>
</dbReference>
<feature type="region of interest" description="Disordered" evidence="6">
    <location>
        <begin position="624"/>
        <end position="648"/>
    </location>
</feature>
<dbReference type="InterPro" id="IPR050493">
    <property type="entry name" value="FAD-dep_Monooxygenase_BioMet"/>
</dbReference>
<evidence type="ECO:0000259" key="8">
    <source>
        <dbReference type="Pfam" id="PF01494"/>
    </source>
</evidence>
<dbReference type="SUPFAM" id="SSF51905">
    <property type="entry name" value="FAD/NAD(P)-binding domain"/>
    <property type="match status" value="1"/>
</dbReference>
<gene>
    <name evidence="9" type="ORF">D6D20_00257</name>
</gene>
<dbReference type="InterPro" id="IPR010451">
    <property type="entry name" value="Acetoacetate_decarboxylase"/>
</dbReference>
<dbReference type="PANTHER" id="PTHR13789:SF261">
    <property type="entry name" value="HYDROXYLASE, PUTATIVE (AFU_ORTHOLOGUE AFUA_7G00590)-RELATED"/>
    <property type="match status" value="1"/>
</dbReference>
<comment type="caution">
    <text evidence="9">The sequence shown here is derived from an EMBL/GenBank/DDBJ whole genome shotgun (WGS) entry which is preliminary data.</text>
</comment>
<keyword evidence="2" id="KW-0285">Flavoprotein</keyword>
<name>A0A4S8ZPY7_AURPU</name>
<feature type="transmembrane region" description="Helical" evidence="7">
    <location>
        <begin position="6"/>
        <end position="26"/>
    </location>
</feature>
<evidence type="ECO:0000313" key="10">
    <source>
        <dbReference type="Proteomes" id="UP000310421"/>
    </source>
</evidence>
<dbReference type="GO" id="GO:0004497">
    <property type="term" value="F:monooxygenase activity"/>
    <property type="evidence" value="ECO:0007669"/>
    <property type="project" value="UniProtKB-KW"/>
</dbReference>
<dbReference type="AlphaFoldDB" id="A0A4S8ZPY7"/>
<evidence type="ECO:0000256" key="3">
    <source>
        <dbReference type="ARBA" id="ARBA00022827"/>
    </source>
</evidence>